<dbReference type="PANTHER" id="PTHR43025:SF3">
    <property type="entry name" value="MONOGALACTOSYLDIACYLGLYCEROL SYNTHASE 1, CHLOROPLASTIC"/>
    <property type="match status" value="1"/>
</dbReference>
<name>A0A840RSQ1_9BURK</name>
<sequence>MRAAEALKAYAAEYPCTDVAHWDAMDHVSAGFRAIYTDFYLHLVNRHPAVWGYVYQKSDNADPDATMQKLRRTMERVSTRKLRAAINQYAPDAIICTHFLPAEMLAREITNDRLGCPVWVQVTDFDLHSMWLQPRIQGYFAASAEVAFRMQAKGIPAASTFVTGIPVMPVFSQTLERARCAATFGLNPARPIILLMSGGAGIGDLDKTVQSLLAMQRGVEGGVEGASCDFQVVALAGKNSDLLSNLQQLAAAHPTRLKALGFSNQVAQLMACADLVITKPGGLTTSECLAMGVPMIIHSPIPGQEERNADYLLEQGAALKAIDLTALSYRLQMLLQHPTLLAQLRTRCLALGRPHAGRTVLEIVFKHLDAHYATPASIDQPVYSEVQ</sequence>
<keyword evidence="4 7" id="KW-0808">Transferase</keyword>
<dbReference type="InterPro" id="IPR050519">
    <property type="entry name" value="Glycosyltransf_28_UgtP"/>
</dbReference>
<dbReference type="RefSeq" id="WP_168056108.1">
    <property type="nucleotide sequence ID" value="NZ_JAAOZT010000009.1"/>
</dbReference>
<dbReference type="PANTHER" id="PTHR43025">
    <property type="entry name" value="MONOGALACTOSYLDIACYLGLYCEROL SYNTHASE"/>
    <property type="match status" value="1"/>
</dbReference>
<evidence type="ECO:0000259" key="5">
    <source>
        <dbReference type="Pfam" id="PF04101"/>
    </source>
</evidence>
<dbReference type="GO" id="GO:0016758">
    <property type="term" value="F:hexosyltransferase activity"/>
    <property type="evidence" value="ECO:0007669"/>
    <property type="project" value="InterPro"/>
</dbReference>
<evidence type="ECO:0000256" key="3">
    <source>
        <dbReference type="ARBA" id="ARBA00022676"/>
    </source>
</evidence>
<dbReference type="InterPro" id="IPR007235">
    <property type="entry name" value="Glyco_trans_28_C"/>
</dbReference>
<keyword evidence="3 7" id="KW-0328">Glycosyltransferase</keyword>
<dbReference type="InterPro" id="IPR009695">
    <property type="entry name" value="Diacylglyc_glucosyltr_N"/>
</dbReference>
<dbReference type="Pfam" id="PF04101">
    <property type="entry name" value="Glyco_tran_28_C"/>
    <property type="match status" value="1"/>
</dbReference>
<keyword evidence="8" id="KW-1185">Reference proteome</keyword>
<protein>
    <submittedName>
        <fullName evidence="7">Processive 1,2-diacylglycerol beta-glucosyltransferase</fullName>
        <ecNumber evidence="7">2.4.1.315</ecNumber>
    </submittedName>
</protein>
<dbReference type="Proteomes" id="UP000571084">
    <property type="component" value="Unassembled WGS sequence"/>
</dbReference>
<comment type="subcellular location">
    <subcellularLocation>
        <location evidence="1">Membrane</location>
    </subcellularLocation>
</comment>
<dbReference type="EC" id="2.4.1.315" evidence="7"/>
<dbReference type="GO" id="GO:0016020">
    <property type="term" value="C:membrane"/>
    <property type="evidence" value="ECO:0007669"/>
    <property type="project" value="UniProtKB-SubCell"/>
</dbReference>
<evidence type="ECO:0000259" key="6">
    <source>
        <dbReference type="Pfam" id="PF06925"/>
    </source>
</evidence>
<organism evidence="7 8">
    <name type="scientific">Glaciimonas immobilis</name>
    <dbReference type="NCBI Taxonomy" id="728004"/>
    <lineage>
        <taxon>Bacteria</taxon>
        <taxon>Pseudomonadati</taxon>
        <taxon>Pseudomonadota</taxon>
        <taxon>Betaproteobacteria</taxon>
        <taxon>Burkholderiales</taxon>
        <taxon>Oxalobacteraceae</taxon>
        <taxon>Glaciimonas</taxon>
    </lineage>
</organism>
<gene>
    <name evidence="7" type="ORF">HNR39_001546</name>
</gene>
<feature type="domain" description="Glycosyl transferase family 28 C-terminal" evidence="5">
    <location>
        <begin position="193"/>
        <end position="332"/>
    </location>
</feature>
<feature type="domain" description="Diacylglycerol glucosyltransferase N-terminal" evidence="6">
    <location>
        <begin position="2"/>
        <end position="167"/>
    </location>
</feature>
<evidence type="ECO:0000313" key="7">
    <source>
        <dbReference type="EMBL" id="MBB5199714.1"/>
    </source>
</evidence>
<evidence type="ECO:0000256" key="2">
    <source>
        <dbReference type="ARBA" id="ARBA00006962"/>
    </source>
</evidence>
<reference evidence="7 8" key="1">
    <citation type="submission" date="2020-08" db="EMBL/GenBank/DDBJ databases">
        <title>Genomic Encyclopedia of Type Strains, Phase IV (KMG-IV): sequencing the most valuable type-strain genomes for metagenomic binning, comparative biology and taxonomic classification.</title>
        <authorList>
            <person name="Goeker M."/>
        </authorList>
    </citation>
    <scope>NUCLEOTIDE SEQUENCE [LARGE SCALE GENOMIC DNA]</scope>
    <source>
        <strain evidence="7 8">DSM 23240</strain>
    </source>
</reference>
<evidence type="ECO:0000313" key="8">
    <source>
        <dbReference type="Proteomes" id="UP000571084"/>
    </source>
</evidence>
<dbReference type="EMBL" id="JACHHQ010000003">
    <property type="protein sequence ID" value="MBB5199714.1"/>
    <property type="molecule type" value="Genomic_DNA"/>
</dbReference>
<proteinExistence type="inferred from homology"/>
<dbReference type="GO" id="GO:0009247">
    <property type="term" value="P:glycolipid biosynthetic process"/>
    <property type="evidence" value="ECO:0007669"/>
    <property type="project" value="InterPro"/>
</dbReference>
<comment type="caution">
    <text evidence="7">The sequence shown here is derived from an EMBL/GenBank/DDBJ whole genome shotgun (WGS) entry which is preliminary data.</text>
</comment>
<accession>A0A840RSQ1</accession>
<dbReference type="Pfam" id="PF06925">
    <property type="entry name" value="MGDG_synth"/>
    <property type="match status" value="1"/>
</dbReference>
<dbReference type="AlphaFoldDB" id="A0A840RSQ1"/>
<dbReference type="SUPFAM" id="SSF53756">
    <property type="entry name" value="UDP-Glycosyltransferase/glycogen phosphorylase"/>
    <property type="match status" value="1"/>
</dbReference>
<dbReference type="Gene3D" id="3.40.50.2000">
    <property type="entry name" value="Glycogen Phosphorylase B"/>
    <property type="match status" value="1"/>
</dbReference>
<evidence type="ECO:0000256" key="4">
    <source>
        <dbReference type="ARBA" id="ARBA00022679"/>
    </source>
</evidence>
<comment type="similarity">
    <text evidence="2">Belongs to the glycosyltransferase 28 family.</text>
</comment>
<evidence type="ECO:0000256" key="1">
    <source>
        <dbReference type="ARBA" id="ARBA00004370"/>
    </source>
</evidence>